<sequence>MMRSVLRIDRKHRGTATVEFALLSPFLLLLALGVAEFGWLIINSVMVTNVAASGARFFAGQRGTTTPYSDTNTQIKASASSLKSSNLSYATSVGNTSCSTDATCALDLNNAVKNGAVTSATVTVTYSPYKPLLAGAFPGVSNLLPQSLSATAVERVQ</sequence>
<protein>
    <submittedName>
        <fullName evidence="1">Uncharacterized protein</fullName>
    </submittedName>
</protein>
<dbReference type="Pfam" id="PF07811">
    <property type="entry name" value="TadE"/>
    <property type="match status" value="1"/>
</dbReference>
<gene>
    <name evidence="1" type="ORF">A9Y76_03165</name>
</gene>
<reference evidence="2" key="1">
    <citation type="submission" date="2016-06" db="EMBL/GenBank/DDBJ databases">
        <authorList>
            <person name="Xu Y."/>
            <person name="Nagy A."/>
            <person name="Yan X."/>
            <person name="Kim S.W."/>
            <person name="Haley B."/>
            <person name="Liu N.T."/>
            <person name="Nou X."/>
        </authorList>
    </citation>
    <scope>NUCLEOTIDE SEQUENCE [LARGE SCALE GENOMIC DNA]</scope>
    <source>
        <strain evidence="2">ATCC 49129</strain>
    </source>
</reference>
<keyword evidence="2" id="KW-1185">Reference proteome</keyword>
<dbReference type="EMBL" id="CP016022">
    <property type="protein sequence ID" value="ANJ71537.1"/>
    <property type="molecule type" value="Genomic_DNA"/>
</dbReference>
<dbReference type="InterPro" id="IPR012495">
    <property type="entry name" value="TadE-like_dom"/>
</dbReference>
<dbReference type="AlphaFoldDB" id="A0A191ZTY1"/>
<organism evidence="1 2">
    <name type="scientific">Ralstonia insidiosa</name>
    <dbReference type="NCBI Taxonomy" id="190721"/>
    <lineage>
        <taxon>Bacteria</taxon>
        <taxon>Pseudomonadati</taxon>
        <taxon>Pseudomonadota</taxon>
        <taxon>Betaproteobacteria</taxon>
        <taxon>Burkholderiales</taxon>
        <taxon>Burkholderiaceae</taxon>
        <taxon>Ralstonia</taxon>
    </lineage>
</organism>
<evidence type="ECO:0000313" key="2">
    <source>
        <dbReference type="Proteomes" id="UP000078572"/>
    </source>
</evidence>
<dbReference type="Proteomes" id="UP000078572">
    <property type="component" value="Chromosome 1"/>
</dbReference>
<proteinExistence type="predicted"/>
<dbReference type="OrthoDB" id="9102111at2"/>
<evidence type="ECO:0000313" key="1">
    <source>
        <dbReference type="EMBL" id="ANJ71537.1"/>
    </source>
</evidence>
<name>A0A191ZTY1_9RALS</name>
<dbReference type="STRING" id="190721.ACS15_0710"/>
<accession>A0A191ZTY1</accession>